<keyword evidence="3" id="KW-1185">Reference proteome</keyword>
<dbReference type="PANTHER" id="PTHR24035">
    <property type="entry name" value="MULTIPLE EPIDERMAL GROWTH FACTOR-LIKE DOMAINS PROTEIN"/>
    <property type="match status" value="1"/>
</dbReference>
<dbReference type="SUPFAM" id="SSF57184">
    <property type="entry name" value="Growth factor receptor domain"/>
    <property type="match status" value="1"/>
</dbReference>
<organism evidence="3 4">
    <name type="scientific">Biomphalaria glabrata</name>
    <name type="common">Bloodfluke planorb</name>
    <name type="synonym">Freshwater snail</name>
    <dbReference type="NCBI Taxonomy" id="6526"/>
    <lineage>
        <taxon>Eukaryota</taxon>
        <taxon>Metazoa</taxon>
        <taxon>Spiralia</taxon>
        <taxon>Lophotrochozoa</taxon>
        <taxon>Mollusca</taxon>
        <taxon>Gastropoda</taxon>
        <taxon>Heterobranchia</taxon>
        <taxon>Euthyneura</taxon>
        <taxon>Panpulmonata</taxon>
        <taxon>Hygrophila</taxon>
        <taxon>Lymnaeoidea</taxon>
        <taxon>Planorbidae</taxon>
        <taxon>Biomphalaria</taxon>
    </lineage>
</organism>
<dbReference type="Proteomes" id="UP001165740">
    <property type="component" value="Chromosome 5"/>
</dbReference>
<evidence type="ECO:0000259" key="2">
    <source>
        <dbReference type="SMART" id="SM00181"/>
    </source>
</evidence>
<feature type="signal peptide" evidence="1">
    <location>
        <begin position="1"/>
        <end position="17"/>
    </location>
</feature>
<evidence type="ECO:0000313" key="4">
    <source>
        <dbReference type="RefSeq" id="XP_055884588.1"/>
    </source>
</evidence>
<gene>
    <name evidence="4" type="primary">LOC129926199</name>
</gene>
<accession>A0A9W3ABR0</accession>
<dbReference type="Gene3D" id="2.170.300.10">
    <property type="entry name" value="Tie2 ligand-binding domain superfamily"/>
    <property type="match status" value="1"/>
</dbReference>
<dbReference type="SMART" id="SM00181">
    <property type="entry name" value="EGF"/>
    <property type="match status" value="3"/>
</dbReference>
<dbReference type="GeneID" id="129926199"/>
<dbReference type="PANTHER" id="PTHR24035:SF109">
    <property type="entry name" value="PROTEIN DRAPER"/>
    <property type="match status" value="1"/>
</dbReference>
<dbReference type="OrthoDB" id="10252017at2759"/>
<name>A0A9W3ABR0_BIOGL</name>
<dbReference type="InterPro" id="IPR009030">
    <property type="entry name" value="Growth_fac_rcpt_cys_sf"/>
</dbReference>
<dbReference type="AlphaFoldDB" id="A0A9W3ABR0"/>
<protein>
    <submittedName>
        <fullName evidence="4">Uncharacterized protein LOC129926199</fullName>
    </submittedName>
</protein>
<dbReference type="InterPro" id="IPR008979">
    <property type="entry name" value="Galactose-bd-like_sf"/>
</dbReference>
<sequence length="426" mass="47487">MWILFIICLWNINRAACAVCDIGRFGSRCQYKCHCKNVCQDDGTCVGECADGWFGLQCQYQNVVYFYKTAVSPINAETLFTNNNVCNNINSLNEVSIDWSTTLPFSWMRIKTLNNGALSTLRVSIKESNLESPCTNLRFFQVDAMTFDVYCDCNGGMTTLKLAGDSVASICTILVNGGRNVALFQNTSQTSTYSSESNFGSQKAVDGVVEPTCSDKGCSHTTNDPNRDPHPSWTVIFDQPYAIDKFVIYNRKDDSQFRLIHFSLEAFDKKNTSIFRHKDQSDIYELVYTIVLPAALTVYQVIISQTEFFDSDKRPYVSINEFEAYGECSPGRYGLYCVPCTGHCDSQCRAIDGHCDVCFPGYKGDKCDEACPPGKYGPNCSGTCSQHCFTEYNCDNTNGNCAPCKPGYKGGKCNEGCTFLAFFCLF</sequence>
<proteinExistence type="predicted"/>
<evidence type="ECO:0000256" key="1">
    <source>
        <dbReference type="SAM" id="SignalP"/>
    </source>
</evidence>
<keyword evidence="1" id="KW-0732">Signal</keyword>
<feature type="domain" description="EGF-like" evidence="2">
    <location>
        <begin position="28"/>
        <end position="59"/>
    </location>
</feature>
<evidence type="ECO:0000313" key="3">
    <source>
        <dbReference type="Proteomes" id="UP001165740"/>
    </source>
</evidence>
<dbReference type="InterPro" id="IPR052108">
    <property type="entry name" value="MEGF/SIB"/>
</dbReference>
<dbReference type="RefSeq" id="XP_055884588.1">
    <property type="nucleotide sequence ID" value="XM_056028613.1"/>
</dbReference>
<feature type="chain" id="PRO_5040961926" evidence="1">
    <location>
        <begin position="18"/>
        <end position="426"/>
    </location>
</feature>
<feature type="domain" description="EGF-like" evidence="2">
    <location>
        <begin position="339"/>
        <end position="368"/>
    </location>
</feature>
<dbReference type="SUPFAM" id="SSF49785">
    <property type="entry name" value="Galactose-binding domain-like"/>
    <property type="match status" value="1"/>
</dbReference>
<reference evidence="4" key="1">
    <citation type="submission" date="2025-08" db="UniProtKB">
        <authorList>
            <consortium name="RefSeq"/>
        </authorList>
    </citation>
    <scope>IDENTIFICATION</scope>
</reference>
<dbReference type="Gene3D" id="2.60.120.260">
    <property type="entry name" value="Galactose-binding domain-like"/>
    <property type="match status" value="1"/>
</dbReference>
<feature type="domain" description="EGF-like" evidence="2">
    <location>
        <begin position="379"/>
        <end position="414"/>
    </location>
</feature>
<dbReference type="InterPro" id="IPR000742">
    <property type="entry name" value="EGF"/>
</dbReference>